<name>X0W2A6_9ZZZZ</name>
<proteinExistence type="predicted"/>
<feature type="non-terminal residue" evidence="2">
    <location>
        <position position="35"/>
    </location>
</feature>
<accession>X0W2A6</accession>
<evidence type="ECO:0000313" key="2">
    <source>
        <dbReference type="EMBL" id="GAG24680.1"/>
    </source>
</evidence>
<feature type="compositionally biased region" description="Gly residues" evidence="1">
    <location>
        <begin position="1"/>
        <end position="12"/>
    </location>
</feature>
<evidence type="ECO:0000256" key="1">
    <source>
        <dbReference type="SAM" id="MobiDB-lite"/>
    </source>
</evidence>
<gene>
    <name evidence="2" type="ORF">S01H1_55358</name>
</gene>
<comment type="caution">
    <text evidence="2">The sequence shown here is derived from an EMBL/GenBank/DDBJ whole genome shotgun (WGS) entry which is preliminary data.</text>
</comment>
<reference evidence="2" key="1">
    <citation type="journal article" date="2014" name="Front. Microbiol.">
        <title>High frequency of phylogenetically diverse reductive dehalogenase-homologous genes in deep subseafloor sedimentary metagenomes.</title>
        <authorList>
            <person name="Kawai M."/>
            <person name="Futagami T."/>
            <person name="Toyoda A."/>
            <person name="Takaki Y."/>
            <person name="Nishi S."/>
            <person name="Hori S."/>
            <person name="Arai W."/>
            <person name="Tsubouchi T."/>
            <person name="Morono Y."/>
            <person name="Uchiyama I."/>
            <person name="Ito T."/>
            <person name="Fujiyama A."/>
            <person name="Inagaki F."/>
            <person name="Takami H."/>
        </authorList>
    </citation>
    <scope>NUCLEOTIDE SEQUENCE</scope>
    <source>
        <strain evidence="2">Expedition CK06-06</strain>
    </source>
</reference>
<organism evidence="2">
    <name type="scientific">marine sediment metagenome</name>
    <dbReference type="NCBI Taxonomy" id="412755"/>
    <lineage>
        <taxon>unclassified sequences</taxon>
        <taxon>metagenomes</taxon>
        <taxon>ecological metagenomes</taxon>
    </lineage>
</organism>
<dbReference type="EMBL" id="BARS01035982">
    <property type="protein sequence ID" value="GAG24680.1"/>
    <property type="molecule type" value="Genomic_DNA"/>
</dbReference>
<protein>
    <submittedName>
        <fullName evidence="2">Uncharacterized protein</fullName>
    </submittedName>
</protein>
<dbReference type="AlphaFoldDB" id="X0W2A6"/>
<sequence length="35" mass="3754">MSGEGAGFGGEPKGNKEIVNFPLQGSEPFRIALYR</sequence>
<feature type="region of interest" description="Disordered" evidence="1">
    <location>
        <begin position="1"/>
        <end position="21"/>
    </location>
</feature>